<dbReference type="AlphaFoldDB" id="A0A9Q1QUI4"/>
<keyword evidence="7" id="KW-1185">Reference proteome</keyword>
<dbReference type="Pfam" id="PF07714">
    <property type="entry name" value="PK_Tyr_Ser-Thr"/>
    <property type="match status" value="1"/>
</dbReference>
<reference evidence="7" key="1">
    <citation type="journal article" date="2023" name="Proc. Natl. Acad. Sci. U.S.A.">
        <title>Genomic and structural basis for evolution of tropane alkaloid biosynthesis.</title>
        <authorList>
            <person name="Wanga Y.-J."/>
            <person name="Taina T."/>
            <person name="Yua J.-Y."/>
            <person name="Lia J."/>
            <person name="Xua B."/>
            <person name="Chenc J."/>
            <person name="D'Auriad J.C."/>
            <person name="Huanga J.-P."/>
            <person name="Huanga S.-X."/>
        </authorList>
    </citation>
    <scope>NUCLEOTIDE SEQUENCE [LARGE SCALE GENOMIC DNA]</scope>
    <source>
        <strain evidence="7">cv. KIB-2019</strain>
    </source>
</reference>
<accession>A0A9Q1QUI4</accession>
<evidence type="ECO:0000313" key="7">
    <source>
        <dbReference type="Proteomes" id="UP001152561"/>
    </source>
</evidence>
<keyword evidence="2" id="KW-0067">ATP-binding</keyword>
<evidence type="ECO:0000256" key="4">
    <source>
        <dbReference type="ARBA" id="ARBA00047951"/>
    </source>
</evidence>
<dbReference type="InterPro" id="IPR045274">
    <property type="entry name" value="WAK-like"/>
</dbReference>
<dbReference type="EMBL" id="JAJAGQ010000023">
    <property type="protein sequence ID" value="KAJ8527595.1"/>
    <property type="molecule type" value="Genomic_DNA"/>
</dbReference>
<feature type="domain" description="Protein kinase" evidence="5">
    <location>
        <begin position="1"/>
        <end position="272"/>
    </location>
</feature>
<name>A0A9Q1QUI4_9SOLA</name>
<proteinExistence type="predicted"/>
<dbReference type="PANTHER" id="PTHR27005:SF353">
    <property type="entry name" value="WALL-ASSOCIATED RECEPTOR KINASE-LIKE 22"/>
    <property type="match status" value="1"/>
</dbReference>
<dbReference type="GO" id="GO:0005886">
    <property type="term" value="C:plasma membrane"/>
    <property type="evidence" value="ECO:0007669"/>
    <property type="project" value="TreeGrafter"/>
</dbReference>
<dbReference type="Gene3D" id="3.30.200.20">
    <property type="entry name" value="Phosphorylase Kinase, domain 1"/>
    <property type="match status" value="1"/>
</dbReference>
<comment type="caution">
    <text evidence="6">The sequence shown here is derived from an EMBL/GenBank/DDBJ whole genome shotgun (WGS) entry which is preliminary data.</text>
</comment>
<evidence type="ECO:0000256" key="1">
    <source>
        <dbReference type="ARBA" id="ARBA00022741"/>
    </source>
</evidence>
<dbReference type="InterPro" id="IPR001245">
    <property type="entry name" value="Ser-Thr/Tyr_kinase_cat_dom"/>
</dbReference>
<keyword evidence="1" id="KW-0547">Nucleotide-binding</keyword>
<dbReference type="Proteomes" id="UP001152561">
    <property type="component" value="Unassembled WGS sequence"/>
</dbReference>
<dbReference type="Gene3D" id="1.10.510.10">
    <property type="entry name" value="Transferase(Phosphotransferase) domain 1"/>
    <property type="match status" value="1"/>
</dbReference>
<dbReference type="FunFam" id="1.10.510.10:FF:000084">
    <property type="entry name" value="Wall-associated receptor kinase 2"/>
    <property type="match status" value="1"/>
</dbReference>
<evidence type="ECO:0000259" key="5">
    <source>
        <dbReference type="PROSITE" id="PS50011"/>
    </source>
</evidence>
<evidence type="ECO:0000256" key="3">
    <source>
        <dbReference type="ARBA" id="ARBA00047558"/>
    </source>
</evidence>
<protein>
    <recommendedName>
        <fullName evidence="5">Protein kinase domain-containing protein</fullName>
    </recommendedName>
</protein>
<dbReference type="PANTHER" id="PTHR27005">
    <property type="entry name" value="WALL-ASSOCIATED RECEPTOR KINASE-LIKE 21"/>
    <property type="match status" value="1"/>
</dbReference>
<dbReference type="PROSITE" id="PS50011">
    <property type="entry name" value="PROTEIN_KINASE_DOM"/>
    <property type="match status" value="1"/>
</dbReference>
<dbReference type="GO" id="GO:0004674">
    <property type="term" value="F:protein serine/threonine kinase activity"/>
    <property type="evidence" value="ECO:0007669"/>
    <property type="project" value="TreeGrafter"/>
</dbReference>
<sequence>MGNFPVVLSRFSEYNQKSNVVDEDQVGQFVNEIFVLSQINHRYIVKVLGCCLETQVPLLVYEYICNGTLSHYLHGGSRPVPSDGSRIPTVTLSLEHRLRIAREIAGTLSYLHSCASSAIFHRDIKSSNILLDENYRAVVSDFGLSRLVSIEKTHLTTQVGGTFGYLDPEYFRSGQLNDKSDVYAFGVVLLELLTCRKSVSSDSSSSEVLAMSFKSMLKQSRLLVMVDPHIARDVEGQELVPIVAKLAKRCLKSNGRNRPSMKEVAAELDELTVT</sequence>
<dbReference type="InterPro" id="IPR011009">
    <property type="entry name" value="Kinase-like_dom_sf"/>
</dbReference>
<dbReference type="PROSITE" id="PS00108">
    <property type="entry name" value="PROTEIN_KINASE_ST"/>
    <property type="match status" value="1"/>
</dbReference>
<dbReference type="InterPro" id="IPR000719">
    <property type="entry name" value="Prot_kinase_dom"/>
</dbReference>
<dbReference type="GO" id="GO:0005524">
    <property type="term" value="F:ATP binding"/>
    <property type="evidence" value="ECO:0007669"/>
    <property type="project" value="UniProtKB-KW"/>
</dbReference>
<comment type="catalytic activity">
    <reaction evidence="4">
        <text>L-threonyl-[protein] + ATP = O-phospho-L-threonyl-[protein] + ADP + H(+)</text>
        <dbReference type="Rhea" id="RHEA:46608"/>
        <dbReference type="Rhea" id="RHEA-COMP:11060"/>
        <dbReference type="Rhea" id="RHEA-COMP:11605"/>
        <dbReference type="ChEBI" id="CHEBI:15378"/>
        <dbReference type="ChEBI" id="CHEBI:30013"/>
        <dbReference type="ChEBI" id="CHEBI:30616"/>
        <dbReference type="ChEBI" id="CHEBI:61977"/>
        <dbReference type="ChEBI" id="CHEBI:456216"/>
    </reaction>
</comment>
<dbReference type="PIRSF" id="PIRSF000654">
    <property type="entry name" value="Integrin-linked_kinase"/>
    <property type="match status" value="1"/>
</dbReference>
<dbReference type="SUPFAM" id="SSF56112">
    <property type="entry name" value="Protein kinase-like (PK-like)"/>
    <property type="match status" value="1"/>
</dbReference>
<dbReference type="SMART" id="SM00220">
    <property type="entry name" value="S_TKc"/>
    <property type="match status" value="1"/>
</dbReference>
<evidence type="ECO:0000313" key="6">
    <source>
        <dbReference type="EMBL" id="KAJ8527595.1"/>
    </source>
</evidence>
<comment type="catalytic activity">
    <reaction evidence="3">
        <text>L-seryl-[protein] + ATP = O-phospho-L-seryl-[protein] + ADP + H(+)</text>
        <dbReference type="Rhea" id="RHEA:17989"/>
        <dbReference type="Rhea" id="RHEA-COMP:9863"/>
        <dbReference type="Rhea" id="RHEA-COMP:11604"/>
        <dbReference type="ChEBI" id="CHEBI:15378"/>
        <dbReference type="ChEBI" id="CHEBI:29999"/>
        <dbReference type="ChEBI" id="CHEBI:30616"/>
        <dbReference type="ChEBI" id="CHEBI:83421"/>
        <dbReference type="ChEBI" id="CHEBI:456216"/>
    </reaction>
</comment>
<evidence type="ECO:0000256" key="2">
    <source>
        <dbReference type="ARBA" id="ARBA00022840"/>
    </source>
</evidence>
<organism evidence="6 7">
    <name type="scientific">Anisodus acutangulus</name>
    <dbReference type="NCBI Taxonomy" id="402998"/>
    <lineage>
        <taxon>Eukaryota</taxon>
        <taxon>Viridiplantae</taxon>
        <taxon>Streptophyta</taxon>
        <taxon>Embryophyta</taxon>
        <taxon>Tracheophyta</taxon>
        <taxon>Spermatophyta</taxon>
        <taxon>Magnoliopsida</taxon>
        <taxon>eudicotyledons</taxon>
        <taxon>Gunneridae</taxon>
        <taxon>Pentapetalae</taxon>
        <taxon>asterids</taxon>
        <taxon>lamiids</taxon>
        <taxon>Solanales</taxon>
        <taxon>Solanaceae</taxon>
        <taxon>Solanoideae</taxon>
        <taxon>Hyoscyameae</taxon>
        <taxon>Anisodus</taxon>
    </lineage>
</organism>
<dbReference type="OrthoDB" id="1304497at2759"/>
<dbReference type="InterPro" id="IPR008271">
    <property type="entry name" value="Ser/Thr_kinase_AS"/>
</dbReference>
<gene>
    <name evidence="6" type="ORF">K7X08_015046</name>
</gene>
<dbReference type="GO" id="GO:0007166">
    <property type="term" value="P:cell surface receptor signaling pathway"/>
    <property type="evidence" value="ECO:0007669"/>
    <property type="project" value="InterPro"/>
</dbReference>